<evidence type="ECO:0000313" key="5">
    <source>
        <dbReference type="EMBL" id="KAK1373395.1"/>
    </source>
</evidence>
<dbReference type="Gene3D" id="3.40.50.2000">
    <property type="entry name" value="Glycogen Phosphorylase B"/>
    <property type="match status" value="4"/>
</dbReference>
<dbReference type="EMBL" id="JAUIZM010000007">
    <property type="protein sequence ID" value="KAK1373395.1"/>
    <property type="molecule type" value="Genomic_DNA"/>
</dbReference>
<dbReference type="PANTHER" id="PTHR11926:SF1412">
    <property type="entry name" value="UDP-GLYCOSYLTRANSFERASE 83A1-LIKE"/>
    <property type="match status" value="1"/>
</dbReference>
<dbReference type="Proteomes" id="UP001237642">
    <property type="component" value="Unassembled WGS sequence"/>
</dbReference>
<keyword evidence="3" id="KW-0808">Transferase</keyword>
<sequence>MGSPHILAIPYPFQGHVLPLMELSLKLVKHGFKITFVNTEANHKRVVNAFSEDDDVLKLINLVSFPDGMEPGEDRNDIAKITQAIFRVMPGELEQLVKDIQRTDANKITCIIADETMGWALEVADKMKIKRAAFWPSSAAMLALKLSIPNLIEDGVVDNDGTVLRSEMFTLTTSMPIMNSKHFAWTSVGDSHAAKIVFRILEETNRTVKLADRIICNTSYELEPAALSLFPEILPIGPLLADNRVGKSSGHFWSPDASCLAWLDQQPGQSVVYVAFGSLTIFDQKQFQELAIGLESTNRPFLWVVRTDTMDEKSEMFLNTVMAYICDVWKFGLALDKEETGIITRGEIKNKVEKLLNEKTFKERALIHQEMVITGAQESGCSHKNMSNLIEWIKY</sequence>
<keyword evidence="6" id="KW-1185">Reference proteome</keyword>
<evidence type="ECO:0000256" key="1">
    <source>
        <dbReference type="ARBA" id="ARBA00004721"/>
    </source>
</evidence>
<dbReference type="AlphaFoldDB" id="A0AAD8MF05"/>
<dbReference type="SUPFAM" id="SSF53756">
    <property type="entry name" value="UDP-Glycosyltransferase/glycogen phosphorylase"/>
    <property type="match status" value="1"/>
</dbReference>
<keyword evidence="4" id="KW-0414">Isoprene biosynthesis</keyword>
<comment type="similarity">
    <text evidence="2">Belongs to the UDP-glycosyltransferase family.</text>
</comment>
<dbReference type="InterPro" id="IPR002213">
    <property type="entry name" value="UDP_glucos_trans"/>
</dbReference>
<organism evidence="5 6">
    <name type="scientific">Heracleum sosnowskyi</name>
    <dbReference type="NCBI Taxonomy" id="360622"/>
    <lineage>
        <taxon>Eukaryota</taxon>
        <taxon>Viridiplantae</taxon>
        <taxon>Streptophyta</taxon>
        <taxon>Embryophyta</taxon>
        <taxon>Tracheophyta</taxon>
        <taxon>Spermatophyta</taxon>
        <taxon>Magnoliopsida</taxon>
        <taxon>eudicotyledons</taxon>
        <taxon>Gunneridae</taxon>
        <taxon>Pentapetalae</taxon>
        <taxon>asterids</taxon>
        <taxon>campanulids</taxon>
        <taxon>Apiales</taxon>
        <taxon>Apiaceae</taxon>
        <taxon>Apioideae</taxon>
        <taxon>apioid superclade</taxon>
        <taxon>Tordylieae</taxon>
        <taxon>Tordyliinae</taxon>
        <taxon>Heracleum</taxon>
    </lineage>
</organism>
<accession>A0AAD8MF05</accession>
<proteinExistence type="inferred from homology"/>
<dbReference type="FunFam" id="3.40.50.2000:FF:000108">
    <property type="entry name" value="UDP-glycosyltransferase 83A1"/>
    <property type="match status" value="1"/>
</dbReference>
<dbReference type="CDD" id="cd03784">
    <property type="entry name" value="GT1_Gtf-like"/>
    <property type="match status" value="1"/>
</dbReference>
<comment type="caution">
    <text evidence="5">The sequence shown here is derived from an EMBL/GenBank/DDBJ whole genome shotgun (WGS) entry which is preliminary data.</text>
</comment>
<evidence type="ECO:0000256" key="3">
    <source>
        <dbReference type="ARBA" id="ARBA00022679"/>
    </source>
</evidence>
<name>A0AAD8MF05_9APIA</name>
<evidence type="ECO:0000313" key="6">
    <source>
        <dbReference type="Proteomes" id="UP001237642"/>
    </source>
</evidence>
<evidence type="ECO:0000256" key="2">
    <source>
        <dbReference type="ARBA" id="ARBA00009995"/>
    </source>
</evidence>
<reference evidence="5" key="1">
    <citation type="submission" date="2023-02" db="EMBL/GenBank/DDBJ databases">
        <title>Genome of toxic invasive species Heracleum sosnowskyi carries increased number of genes despite the absence of recent whole-genome duplications.</title>
        <authorList>
            <person name="Schelkunov M."/>
            <person name="Shtratnikova V."/>
            <person name="Makarenko M."/>
            <person name="Klepikova A."/>
            <person name="Omelchenko D."/>
            <person name="Novikova G."/>
            <person name="Obukhova E."/>
            <person name="Bogdanov V."/>
            <person name="Penin A."/>
            <person name="Logacheva M."/>
        </authorList>
    </citation>
    <scope>NUCLEOTIDE SEQUENCE</scope>
    <source>
        <strain evidence="5">Hsosn_3</strain>
        <tissue evidence="5">Leaf</tissue>
    </source>
</reference>
<gene>
    <name evidence="5" type="ORF">POM88_029588</name>
</gene>
<comment type="pathway">
    <text evidence="1">Secondary metabolite biosynthesis; terpenoid biosynthesis.</text>
</comment>
<dbReference type="GO" id="GO:0080043">
    <property type="term" value="F:quercetin 3-O-glucosyltransferase activity"/>
    <property type="evidence" value="ECO:0007669"/>
    <property type="project" value="TreeGrafter"/>
</dbReference>
<dbReference type="GO" id="GO:0008299">
    <property type="term" value="P:isoprenoid biosynthetic process"/>
    <property type="evidence" value="ECO:0007669"/>
    <property type="project" value="UniProtKB-KW"/>
</dbReference>
<reference evidence="5" key="2">
    <citation type="submission" date="2023-05" db="EMBL/GenBank/DDBJ databases">
        <authorList>
            <person name="Schelkunov M.I."/>
        </authorList>
    </citation>
    <scope>NUCLEOTIDE SEQUENCE</scope>
    <source>
        <strain evidence="5">Hsosn_3</strain>
        <tissue evidence="5">Leaf</tissue>
    </source>
</reference>
<protein>
    <submittedName>
        <fullName evidence="5">UDP-glycosyltransferase 83A1</fullName>
    </submittedName>
</protein>
<dbReference type="GO" id="GO:0080044">
    <property type="term" value="F:quercetin 7-O-glucosyltransferase activity"/>
    <property type="evidence" value="ECO:0007669"/>
    <property type="project" value="TreeGrafter"/>
</dbReference>
<evidence type="ECO:0000256" key="4">
    <source>
        <dbReference type="ARBA" id="ARBA00023229"/>
    </source>
</evidence>
<dbReference type="PANTHER" id="PTHR11926">
    <property type="entry name" value="GLUCOSYL/GLUCURONOSYL TRANSFERASES"/>
    <property type="match status" value="1"/>
</dbReference>